<dbReference type="RefSeq" id="WP_149757946.1">
    <property type="nucleotide sequence ID" value="NZ_FOMS01000014.1"/>
</dbReference>
<reference evidence="1 2" key="1">
    <citation type="submission" date="2016-10" db="EMBL/GenBank/DDBJ databases">
        <authorList>
            <person name="Varghese N."/>
            <person name="Submissions S."/>
        </authorList>
    </citation>
    <scope>NUCLEOTIDE SEQUENCE [LARGE SCALE GENOMIC DNA]</scope>
    <source>
        <strain evidence="2">YIM D21,KCTC 23444,ACCC 10710</strain>
    </source>
</reference>
<dbReference type="Pfam" id="PF06082">
    <property type="entry name" value="YjbH"/>
    <property type="match status" value="1"/>
</dbReference>
<evidence type="ECO:0000313" key="2">
    <source>
        <dbReference type="Proteomes" id="UP000325289"/>
    </source>
</evidence>
<dbReference type="Proteomes" id="UP000325289">
    <property type="component" value="Unassembled WGS sequence"/>
</dbReference>
<accession>A0A1I2CWA2</accession>
<protein>
    <submittedName>
        <fullName evidence="1">Exopolysaccharide biosynthesis protein YbjH</fullName>
    </submittedName>
</protein>
<dbReference type="AlphaFoldDB" id="A0A1I2CWA2"/>
<name>A0A1I2CWA2_9RHOB</name>
<dbReference type="EMBL" id="FOMS01000014">
    <property type="protein sequence ID" value="SFE72568.1"/>
    <property type="molecule type" value="Genomic_DNA"/>
</dbReference>
<dbReference type="OrthoDB" id="19542at2"/>
<dbReference type="InterPro" id="IPR010344">
    <property type="entry name" value="YbjH"/>
</dbReference>
<organism evidence="1 2">
    <name type="scientific">Roseivivax sediminis</name>
    <dbReference type="NCBI Taxonomy" id="936889"/>
    <lineage>
        <taxon>Bacteria</taxon>
        <taxon>Pseudomonadati</taxon>
        <taxon>Pseudomonadota</taxon>
        <taxon>Alphaproteobacteria</taxon>
        <taxon>Rhodobacterales</taxon>
        <taxon>Roseobacteraceae</taxon>
        <taxon>Roseivivax</taxon>
    </lineage>
</organism>
<proteinExistence type="predicted"/>
<sequence>MKRTTGCVGLRHALLCGSVYLCWASSAVSQSSDEGSVWKRPILSFQGVPGIVDMPTAHQMPDANGTLSVNSTDVTQRNVFHFQISPRLSGVFRYSYIEGYGSGDGAYYDRSFDLRYQLADETARRPAVTVGLQDFGGTGIYGGEYLVASKTFGRVRATGGLGWGRLGTQGGFGNPLGFLSEAFDSRPDDSGEGIAQTGKFDADQWFRGEAALFGGIQFQATDRLVLSAEYSSDAYDPETARTDLDHQSPFNVAATYRVGGLDLTAAWLYGTTAGLQLSYTFDATDPLGPDNGRAGQGPVVPAASTAALGWDLPSGTGLIGAQGSLSEKAQAAFSAEGLALLSLDRDGDRVVVHYRNDRYLAEAEGLGRAARTLAAVLPAEVARITLVPRQGEIAPTAVTFARSDLADLQGDLEGGWNSLARARLEEGSVYPLDVRSGGYPRLTFGLSPYVGPTWSDPDNFIAESGLRATARMALLPGLTVETELRQPAFVRRVEPVPNLSDGSGTWPVVRTDAARYDDDTDLELRRLTADYHFRPGPELFGRISAGMFEQMYGGVSGELLWKPAGGRWGFGTELTWAAKRAPGEVFGFEDYTTTTGFASAYYELGDDYLLQLDVGRYLAGDIGGTLSLDREFANGFSVGAYATITEMSTDAFGEGSFDKGIRFSVPASWLFGTPSRSVYSTTWRPVTGDGGARVEQAARLYDRVRNMQPRELQEDWGRFWR</sequence>
<evidence type="ECO:0000313" key="1">
    <source>
        <dbReference type="EMBL" id="SFE72568.1"/>
    </source>
</evidence>
<keyword evidence="2" id="KW-1185">Reference proteome</keyword>
<gene>
    <name evidence="1" type="ORF">SAMN04515678_114112</name>
</gene>